<evidence type="ECO:0000313" key="2">
    <source>
        <dbReference type="Proteomes" id="UP001361239"/>
    </source>
</evidence>
<name>A0ABU8RUG4_9SPHN</name>
<gene>
    <name evidence="1" type="ORF">WG901_08395</name>
</gene>
<dbReference type="RefSeq" id="WP_339586556.1">
    <property type="nucleotide sequence ID" value="NZ_JBBHJZ010000001.1"/>
</dbReference>
<dbReference type="Proteomes" id="UP001361239">
    <property type="component" value="Unassembled WGS sequence"/>
</dbReference>
<reference evidence="1 2" key="1">
    <citation type="submission" date="2024-03" db="EMBL/GenBank/DDBJ databases">
        <authorList>
            <person name="Jo J.-H."/>
        </authorList>
    </citation>
    <scope>NUCLEOTIDE SEQUENCE [LARGE SCALE GENOMIC DNA]</scope>
    <source>
        <strain evidence="1 2">PS1R-30</strain>
    </source>
</reference>
<accession>A0ABU8RUG4</accession>
<evidence type="ECO:0000313" key="1">
    <source>
        <dbReference type="EMBL" id="MEJ5976651.1"/>
    </source>
</evidence>
<sequence length="69" mass="7284">MANWVKCSAFNSPDRVIYVNLDQVVSISGTENGGGSVITYAGGETNQFVVSECPAAIMQGETIRSGVTR</sequence>
<organism evidence="1 2">
    <name type="scientific">Novosphingobium anseongense</name>
    <dbReference type="NCBI Taxonomy" id="3133436"/>
    <lineage>
        <taxon>Bacteria</taxon>
        <taxon>Pseudomonadati</taxon>
        <taxon>Pseudomonadota</taxon>
        <taxon>Alphaproteobacteria</taxon>
        <taxon>Sphingomonadales</taxon>
        <taxon>Sphingomonadaceae</taxon>
        <taxon>Novosphingobium</taxon>
    </lineage>
</organism>
<proteinExistence type="predicted"/>
<dbReference type="EMBL" id="JBBHJZ010000001">
    <property type="protein sequence ID" value="MEJ5976651.1"/>
    <property type="molecule type" value="Genomic_DNA"/>
</dbReference>
<protein>
    <submittedName>
        <fullName evidence="1">Uncharacterized protein</fullName>
    </submittedName>
</protein>
<comment type="caution">
    <text evidence="1">The sequence shown here is derived from an EMBL/GenBank/DDBJ whole genome shotgun (WGS) entry which is preliminary data.</text>
</comment>
<keyword evidence="2" id="KW-1185">Reference proteome</keyword>